<proteinExistence type="inferred from homology"/>
<dbReference type="GO" id="GO:0005737">
    <property type="term" value="C:cytoplasm"/>
    <property type="evidence" value="ECO:0007669"/>
    <property type="project" value="TreeGrafter"/>
</dbReference>
<dbReference type="PRINTS" id="PR00081">
    <property type="entry name" value="GDHRDH"/>
</dbReference>
<dbReference type="Gene3D" id="3.40.50.720">
    <property type="entry name" value="NAD(P)-binding Rossmann-like Domain"/>
    <property type="match status" value="1"/>
</dbReference>
<dbReference type="OrthoDB" id="7289984at2759"/>
<keyword evidence="1" id="KW-0521">NADP</keyword>
<comment type="caution">
    <text evidence="4">The sequence shown here is derived from an EMBL/GenBank/DDBJ whole genome shotgun (WGS) entry which is preliminary data.</text>
</comment>
<dbReference type="PANTHER" id="PTHR43544">
    <property type="entry name" value="SHORT-CHAIN DEHYDROGENASE/REDUCTASE"/>
    <property type="match status" value="1"/>
</dbReference>
<dbReference type="InterPro" id="IPR051468">
    <property type="entry name" value="Fungal_SecMetab_SDRs"/>
</dbReference>
<evidence type="ECO:0000313" key="5">
    <source>
        <dbReference type="Proteomes" id="UP000794436"/>
    </source>
</evidence>
<dbReference type="SUPFAM" id="SSF51735">
    <property type="entry name" value="NAD(P)-binding Rossmann-fold domains"/>
    <property type="match status" value="1"/>
</dbReference>
<dbReference type="GO" id="GO:0016491">
    <property type="term" value="F:oxidoreductase activity"/>
    <property type="evidence" value="ECO:0007669"/>
    <property type="project" value="UniProtKB-KW"/>
</dbReference>
<evidence type="ECO:0000313" key="4">
    <source>
        <dbReference type="EMBL" id="TMW61264.1"/>
    </source>
</evidence>
<organism evidence="4 5">
    <name type="scientific">Pythium oligandrum</name>
    <name type="common">Mycoparasitic fungus</name>
    <dbReference type="NCBI Taxonomy" id="41045"/>
    <lineage>
        <taxon>Eukaryota</taxon>
        <taxon>Sar</taxon>
        <taxon>Stramenopiles</taxon>
        <taxon>Oomycota</taxon>
        <taxon>Peronosporomycetes</taxon>
        <taxon>Pythiales</taxon>
        <taxon>Pythiaceae</taxon>
        <taxon>Pythium</taxon>
    </lineage>
</organism>
<dbReference type="InterPro" id="IPR002347">
    <property type="entry name" value="SDR_fam"/>
</dbReference>
<gene>
    <name evidence="4" type="ORF">Poli38472_013727</name>
</gene>
<dbReference type="InterPro" id="IPR020904">
    <property type="entry name" value="Sc_DH/Rdtase_CS"/>
</dbReference>
<dbReference type="Pfam" id="PF00106">
    <property type="entry name" value="adh_short"/>
    <property type="match status" value="1"/>
</dbReference>
<comment type="similarity">
    <text evidence="3">Belongs to the short-chain dehydrogenases/reductases (SDR) family.</text>
</comment>
<evidence type="ECO:0000256" key="3">
    <source>
        <dbReference type="RuleBase" id="RU000363"/>
    </source>
</evidence>
<evidence type="ECO:0000256" key="1">
    <source>
        <dbReference type="ARBA" id="ARBA00022857"/>
    </source>
</evidence>
<dbReference type="EMBL" id="SPLM01000077">
    <property type="protein sequence ID" value="TMW61264.1"/>
    <property type="molecule type" value="Genomic_DNA"/>
</dbReference>
<protein>
    <submittedName>
        <fullName evidence="4">Uncharacterized protein</fullName>
    </submittedName>
</protein>
<dbReference type="CDD" id="cd05325">
    <property type="entry name" value="carb_red_sniffer_like_SDR_c"/>
    <property type="match status" value="1"/>
</dbReference>
<keyword evidence="5" id="KW-1185">Reference proteome</keyword>
<dbReference type="PANTHER" id="PTHR43544:SF7">
    <property type="entry name" value="NADB-LER2"/>
    <property type="match status" value="1"/>
</dbReference>
<name>A0A8K1CDW5_PYTOL</name>
<dbReference type="PRINTS" id="PR00080">
    <property type="entry name" value="SDRFAMILY"/>
</dbReference>
<evidence type="ECO:0000256" key="2">
    <source>
        <dbReference type="ARBA" id="ARBA00023002"/>
    </source>
</evidence>
<keyword evidence="2" id="KW-0560">Oxidoreductase</keyword>
<dbReference type="AlphaFoldDB" id="A0A8K1CDW5"/>
<sequence>MNQTNTVLITGSSRGLGFTLAEWYNQNGWKVIATARSLDKADKLAALKLYKTVEMDTADEASIRKAAKELEGEEIDLLINNAGIAIRKDFYTETRETMLEQFTVNTVGPFLVSQAFMPHVKAAANSRGSAKIVHISSFLAGMSVGPAYTKGSLTGYNISKAALNMLHMSIAETVKNENVNIASISLNPGYVSTDMNGNAPGTITPEESVSAMVKVINNATLQDNGKFYSYDGSELAW</sequence>
<dbReference type="Proteomes" id="UP000794436">
    <property type="component" value="Unassembled WGS sequence"/>
</dbReference>
<dbReference type="InterPro" id="IPR036291">
    <property type="entry name" value="NAD(P)-bd_dom_sf"/>
</dbReference>
<accession>A0A8K1CDW5</accession>
<reference evidence="4" key="1">
    <citation type="submission" date="2019-03" db="EMBL/GenBank/DDBJ databases">
        <title>Long read genome sequence of the mycoparasitic Pythium oligandrum ATCC 38472 isolated from sugarbeet rhizosphere.</title>
        <authorList>
            <person name="Gaulin E."/>
        </authorList>
    </citation>
    <scope>NUCLEOTIDE SEQUENCE</scope>
    <source>
        <strain evidence="4">ATCC 38472_TT</strain>
    </source>
</reference>
<dbReference type="PROSITE" id="PS00061">
    <property type="entry name" value="ADH_SHORT"/>
    <property type="match status" value="1"/>
</dbReference>